<reference evidence="1" key="2">
    <citation type="journal article" date="2022" name="New Phytol.">
        <title>Evolutionary transition to the ectomycorrhizal habit in the genomes of a hyperdiverse lineage of mushroom-forming fungi.</title>
        <authorList>
            <person name="Looney B."/>
            <person name="Miyauchi S."/>
            <person name="Morin E."/>
            <person name="Drula E."/>
            <person name="Courty P.E."/>
            <person name="Kohler A."/>
            <person name="Kuo A."/>
            <person name="LaButti K."/>
            <person name="Pangilinan J."/>
            <person name="Lipzen A."/>
            <person name="Riley R."/>
            <person name="Andreopoulos W."/>
            <person name="He G."/>
            <person name="Johnson J."/>
            <person name="Nolan M."/>
            <person name="Tritt A."/>
            <person name="Barry K.W."/>
            <person name="Grigoriev I.V."/>
            <person name="Nagy L.G."/>
            <person name="Hibbett D."/>
            <person name="Henrissat B."/>
            <person name="Matheny P.B."/>
            <person name="Labbe J."/>
            <person name="Martin F.M."/>
        </authorList>
    </citation>
    <scope>NUCLEOTIDE SEQUENCE</scope>
    <source>
        <strain evidence="1">EC-137</strain>
    </source>
</reference>
<protein>
    <submittedName>
        <fullName evidence="1">Uncharacterized protein</fullName>
    </submittedName>
</protein>
<dbReference type="EMBL" id="MU273584">
    <property type="protein sequence ID" value="KAI0031338.1"/>
    <property type="molecule type" value="Genomic_DNA"/>
</dbReference>
<organism evidence="1 2">
    <name type="scientific">Vararia minispora EC-137</name>
    <dbReference type="NCBI Taxonomy" id="1314806"/>
    <lineage>
        <taxon>Eukaryota</taxon>
        <taxon>Fungi</taxon>
        <taxon>Dikarya</taxon>
        <taxon>Basidiomycota</taxon>
        <taxon>Agaricomycotina</taxon>
        <taxon>Agaricomycetes</taxon>
        <taxon>Russulales</taxon>
        <taxon>Lachnocladiaceae</taxon>
        <taxon>Vararia</taxon>
    </lineage>
</organism>
<keyword evidence="2" id="KW-1185">Reference proteome</keyword>
<comment type="caution">
    <text evidence="1">The sequence shown here is derived from an EMBL/GenBank/DDBJ whole genome shotgun (WGS) entry which is preliminary data.</text>
</comment>
<evidence type="ECO:0000313" key="2">
    <source>
        <dbReference type="Proteomes" id="UP000814128"/>
    </source>
</evidence>
<sequence length="506" mass="56717">MNHQHRPPDITVNQGDEEQHPSRSPSPSHPISQQDQPPDDYVYVPRSAHWNLDHTTTNPEHSEEWVGELVRRFSLPSPYTEISADSSASAGASMHLQTINLRTRFNSTESWASHVRDEQTLREHRYPLKSRGKEYAFLVVSDSRASTERDSPLFYYGEAITGRISMAIEQLSRIQRMGVILQEFEGDQTHLSFEQRRTMNPSDIDASLVKYGIVEWPFSLAPSHLPDSTASSNRLYRLHVTIYRRGSLTRNLILAQDIEYTDKPAAPTDVHSSPRRLRDSIGVPLPSISEHGSDGERLSPTSPVQARPWKEIGYEPFYIKGTLFNREVEYACVLIVPSSYPISPTVPLKLILTSSTVEAIDLVAGAPSSTLDIRLHKVVAFGADATRLKQKAMWQRDGWSRREHVGTASWHLVGPTTRLEEGKGYRVEFAGEIAVKGWTDLRPSVSFPDLIVMYAVAVYPVKAREFIPNAKPDTQLFIARIPLTRPEPVAASRAASIASSSHTGHS</sequence>
<accession>A0ACB8QIC8</accession>
<reference evidence="1" key="1">
    <citation type="submission" date="2021-02" db="EMBL/GenBank/DDBJ databases">
        <authorList>
            <consortium name="DOE Joint Genome Institute"/>
            <person name="Ahrendt S."/>
            <person name="Looney B.P."/>
            <person name="Miyauchi S."/>
            <person name="Morin E."/>
            <person name="Drula E."/>
            <person name="Courty P.E."/>
            <person name="Chicoki N."/>
            <person name="Fauchery L."/>
            <person name="Kohler A."/>
            <person name="Kuo A."/>
            <person name="Labutti K."/>
            <person name="Pangilinan J."/>
            <person name="Lipzen A."/>
            <person name="Riley R."/>
            <person name="Andreopoulos W."/>
            <person name="He G."/>
            <person name="Johnson J."/>
            <person name="Barry K.W."/>
            <person name="Grigoriev I.V."/>
            <person name="Nagy L."/>
            <person name="Hibbett D."/>
            <person name="Henrissat B."/>
            <person name="Matheny P.B."/>
            <person name="Labbe J."/>
            <person name="Martin F."/>
        </authorList>
    </citation>
    <scope>NUCLEOTIDE SEQUENCE</scope>
    <source>
        <strain evidence="1">EC-137</strain>
    </source>
</reference>
<evidence type="ECO:0000313" key="1">
    <source>
        <dbReference type="EMBL" id="KAI0031338.1"/>
    </source>
</evidence>
<proteinExistence type="predicted"/>
<dbReference type="Proteomes" id="UP000814128">
    <property type="component" value="Unassembled WGS sequence"/>
</dbReference>
<name>A0ACB8QIC8_9AGAM</name>
<gene>
    <name evidence="1" type="ORF">K488DRAFT_86934</name>
</gene>